<dbReference type="InterPro" id="IPR012340">
    <property type="entry name" value="NA-bd_OB-fold"/>
</dbReference>
<evidence type="ECO:0000256" key="7">
    <source>
        <dbReference type="ARBA" id="ARBA00022884"/>
    </source>
</evidence>
<reference evidence="17" key="2">
    <citation type="submission" date="2025-08" db="UniProtKB">
        <authorList>
            <consortium name="Ensembl"/>
        </authorList>
    </citation>
    <scope>IDENTIFICATION</scope>
</reference>
<dbReference type="InterPro" id="IPR032440">
    <property type="entry name" value="Ribosomal_uS17_N"/>
</dbReference>
<dbReference type="PANTHER" id="PTHR10744">
    <property type="entry name" value="40S RIBOSOMAL PROTEIN S11 FAMILY MEMBER"/>
    <property type="match status" value="1"/>
</dbReference>
<protein>
    <recommendedName>
        <fullName evidence="14">Small ribosomal subunit protein uS17</fullName>
    </recommendedName>
    <alternativeName>
        <fullName evidence="15">40S ribosomal protein S11</fullName>
    </alternativeName>
</protein>
<keyword evidence="8" id="KW-0164">Citrullination</keyword>
<keyword evidence="5" id="KW-0597">Phosphoprotein</keyword>
<reference evidence="18" key="1">
    <citation type="submission" date="2011-03" db="EMBL/GenBank/DDBJ databases">
        <title>Version 3 of the genome sequence of Otolemur garnettii (Bushbaby).</title>
        <authorList>
            <consortium name="The Broad Institute Genome Sequencing Platform"/>
            <person name="Di Palma F."/>
            <person name="Johnson J."/>
            <person name="Lander E.S."/>
            <person name="Lindblad-Toh K."/>
            <person name="Jaffe D.B."/>
            <person name="Gnerre S."/>
            <person name="MacCallum I."/>
            <person name="Przybylski D."/>
            <person name="Ribeiro F.J."/>
            <person name="Burton J.N."/>
            <person name="Walker B.J."/>
            <person name="Sharpe T."/>
            <person name="Hall G."/>
        </authorList>
    </citation>
    <scope>NUCLEOTIDE SEQUENCE [LARGE SCALE GENOMIC DNA]</scope>
</reference>
<dbReference type="GO" id="GO:0019843">
    <property type="term" value="F:rRNA binding"/>
    <property type="evidence" value="ECO:0007669"/>
    <property type="project" value="UniProtKB-KW"/>
</dbReference>
<dbReference type="Ensembl" id="ENSOGAT00000000370.2">
    <property type="protein sequence ID" value="ENSOGAP00000022097.1"/>
    <property type="gene ID" value="ENSOGAG00000000369.2"/>
</dbReference>
<dbReference type="GO" id="GO:0003735">
    <property type="term" value="F:structural constituent of ribosome"/>
    <property type="evidence" value="ECO:0007669"/>
    <property type="project" value="InterPro"/>
</dbReference>
<organism evidence="17 18">
    <name type="scientific">Otolemur garnettii</name>
    <name type="common">Small-eared galago</name>
    <name type="synonym">Garnett's greater bushbaby</name>
    <dbReference type="NCBI Taxonomy" id="30611"/>
    <lineage>
        <taxon>Eukaryota</taxon>
        <taxon>Metazoa</taxon>
        <taxon>Chordata</taxon>
        <taxon>Craniata</taxon>
        <taxon>Vertebrata</taxon>
        <taxon>Euteleostomi</taxon>
        <taxon>Mammalia</taxon>
        <taxon>Eutheria</taxon>
        <taxon>Euarchontoglires</taxon>
        <taxon>Primates</taxon>
        <taxon>Strepsirrhini</taxon>
        <taxon>Lorisiformes</taxon>
        <taxon>Galagidae</taxon>
        <taxon>Otolemur</taxon>
    </lineage>
</organism>
<evidence type="ECO:0000313" key="17">
    <source>
        <dbReference type="Ensembl" id="ENSOGAP00000022097.1"/>
    </source>
</evidence>
<dbReference type="GeneTree" id="ENSGT00390000002732"/>
<dbReference type="EMBL" id="AAQR03010339">
    <property type="status" value="NOT_ANNOTATED_CDS"/>
    <property type="molecule type" value="Genomic_DNA"/>
</dbReference>
<keyword evidence="18" id="KW-1185">Reference proteome</keyword>
<keyword evidence="6" id="KW-0699">rRNA-binding</keyword>
<evidence type="ECO:0000256" key="8">
    <source>
        <dbReference type="ARBA" id="ARBA00022934"/>
    </source>
</evidence>
<keyword evidence="3" id="KW-0488">Methylation</keyword>
<evidence type="ECO:0000256" key="15">
    <source>
        <dbReference type="ARBA" id="ARBA00035471"/>
    </source>
</evidence>
<evidence type="ECO:0000256" key="2">
    <source>
        <dbReference type="ARBA" id="ARBA00010254"/>
    </source>
</evidence>
<evidence type="ECO:0000256" key="6">
    <source>
        <dbReference type="ARBA" id="ARBA00022730"/>
    </source>
</evidence>
<sequence>WQTFRQHKAYQKQLTIFQNKKRVLLGILSRRVPWVLNRGFFKTPQDAEIETFLKRCRPFTGNVYVQGWILSHMVTKMKMQRTMVILQDYLHSIHKYNGFEKCHKNMSVHLSPCLRDNQIINTVTVGECWPLNSTVTSSILKQTQKANKHLEGNSN</sequence>
<evidence type="ECO:0000256" key="3">
    <source>
        <dbReference type="ARBA" id="ARBA00022481"/>
    </source>
</evidence>
<evidence type="ECO:0000256" key="11">
    <source>
        <dbReference type="ARBA" id="ARBA00023139"/>
    </source>
</evidence>
<dbReference type="STRING" id="30611.ENSOGAP00000022097"/>
<evidence type="ECO:0000313" key="18">
    <source>
        <dbReference type="Proteomes" id="UP000005225"/>
    </source>
</evidence>
<dbReference type="InterPro" id="IPR000266">
    <property type="entry name" value="Ribosomal_uS17"/>
</dbReference>
<comment type="subcellular location">
    <subcellularLocation>
        <location evidence="1">Cytoplasm</location>
    </subcellularLocation>
</comment>
<evidence type="ECO:0000256" key="13">
    <source>
        <dbReference type="ARBA" id="ARBA00023288"/>
    </source>
</evidence>
<comment type="similarity">
    <text evidence="2">Belongs to the universal ribosomal protein uS17 family.</text>
</comment>
<keyword evidence="10" id="KW-0007">Acetylation</keyword>
<reference evidence="17" key="3">
    <citation type="submission" date="2025-09" db="UniProtKB">
        <authorList>
            <consortium name="Ensembl"/>
        </authorList>
    </citation>
    <scope>IDENTIFICATION</scope>
</reference>
<dbReference type="SUPFAM" id="SSF50249">
    <property type="entry name" value="Nucleic acid-binding proteins"/>
    <property type="match status" value="1"/>
</dbReference>
<dbReference type="GO" id="GO:0022627">
    <property type="term" value="C:cytosolic small ribosomal subunit"/>
    <property type="evidence" value="ECO:0007669"/>
    <property type="project" value="TreeGrafter"/>
</dbReference>
<evidence type="ECO:0000256" key="1">
    <source>
        <dbReference type="ARBA" id="ARBA00004496"/>
    </source>
</evidence>
<dbReference type="HOGENOM" id="CLU_073626_0_2_1"/>
<dbReference type="Pfam" id="PF16205">
    <property type="entry name" value="Ribosomal_S17_N"/>
    <property type="match status" value="1"/>
</dbReference>
<keyword evidence="9" id="KW-0689">Ribosomal protein</keyword>
<evidence type="ECO:0000256" key="9">
    <source>
        <dbReference type="ARBA" id="ARBA00022980"/>
    </source>
</evidence>
<dbReference type="AlphaFoldDB" id="H0Y154"/>
<dbReference type="GO" id="GO:0006412">
    <property type="term" value="P:translation"/>
    <property type="evidence" value="ECO:0007669"/>
    <property type="project" value="InterPro"/>
</dbReference>
<dbReference type="eggNOG" id="KOG1728">
    <property type="taxonomic scope" value="Eukaryota"/>
</dbReference>
<accession>H0Y154</accession>
<evidence type="ECO:0000259" key="16">
    <source>
        <dbReference type="Pfam" id="PF16205"/>
    </source>
</evidence>
<dbReference type="InParanoid" id="H0Y154"/>
<evidence type="ECO:0000256" key="14">
    <source>
        <dbReference type="ARBA" id="ARBA00035164"/>
    </source>
</evidence>
<keyword evidence="11" id="KW-0564">Palmitate</keyword>
<dbReference type="Gene3D" id="2.40.50.1000">
    <property type="match status" value="1"/>
</dbReference>
<keyword evidence="12" id="KW-0687">Ribonucleoprotein</keyword>
<dbReference type="PANTHER" id="PTHR10744:SF9">
    <property type="entry name" value="40S RIBOSOMAL PROTEIN S11-RELATED"/>
    <property type="match status" value="1"/>
</dbReference>
<proteinExistence type="inferred from homology"/>
<evidence type="ECO:0000256" key="10">
    <source>
        <dbReference type="ARBA" id="ARBA00022990"/>
    </source>
</evidence>
<dbReference type="Proteomes" id="UP000005225">
    <property type="component" value="Unassembled WGS sequence"/>
</dbReference>
<keyword evidence="4" id="KW-0963">Cytoplasm</keyword>
<evidence type="ECO:0000256" key="4">
    <source>
        <dbReference type="ARBA" id="ARBA00022490"/>
    </source>
</evidence>
<evidence type="ECO:0000256" key="5">
    <source>
        <dbReference type="ARBA" id="ARBA00022553"/>
    </source>
</evidence>
<keyword evidence="7" id="KW-0694">RNA-binding</keyword>
<evidence type="ECO:0000256" key="12">
    <source>
        <dbReference type="ARBA" id="ARBA00023274"/>
    </source>
</evidence>
<dbReference type="FunFam" id="2.40.50.1000:FF:000008">
    <property type="entry name" value="40S ribosomal protein S11"/>
    <property type="match status" value="1"/>
</dbReference>
<name>H0Y154_OTOGA</name>
<feature type="domain" description="Small ribosomal subunit protein uS17 N-terminal" evidence="16">
    <location>
        <begin position="5"/>
        <end position="70"/>
    </location>
</feature>
<keyword evidence="13" id="KW-0449">Lipoprotein</keyword>
<dbReference type="Pfam" id="PF00366">
    <property type="entry name" value="Ribosomal_S17"/>
    <property type="match status" value="1"/>
</dbReference>